<feature type="compositionally biased region" description="Gly residues" evidence="10">
    <location>
        <begin position="20"/>
        <end position="38"/>
    </location>
</feature>
<keyword evidence="6 9" id="KW-0687">Ribonucleoprotein</keyword>
<keyword evidence="5 9" id="KW-0539">Nucleus</keyword>
<dbReference type="InterPro" id="IPR038664">
    <property type="entry name" value="Gar1/Naf1_Cbf5-bd_sf"/>
</dbReference>
<evidence type="ECO:0000256" key="3">
    <source>
        <dbReference type="ARBA" id="ARBA00022552"/>
    </source>
</evidence>
<reference evidence="11 12" key="1">
    <citation type="submission" date="2022-03" db="EMBL/GenBank/DDBJ databases">
        <authorList>
            <person name="Nunn A."/>
            <person name="Chopra R."/>
            <person name="Nunn A."/>
            <person name="Contreras Garrido A."/>
        </authorList>
    </citation>
    <scope>NUCLEOTIDE SEQUENCE [LARGE SCALE GENOMIC DNA]</scope>
</reference>
<comment type="subunit">
    <text evidence="9">Component of the small nucleolar ribonucleoprotein particles containing H/ACA-type snoRNAs (H/ACA snoRNPs).</text>
</comment>
<proteinExistence type="inferred from homology"/>
<keyword evidence="3 9" id="KW-0698">rRNA processing</keyword>
<dbReference type="AlphaFoldDB" id="A0AAU9SV87"/>
<dbReference type="InterPro" id="IPR009000">
    <property type="entry name" value="Transl_B-barrel_sf"/>
</dbReference>
<dbReference type="Proteomes" id="UP000836841">
    <property type="component" value="Chromosome 6"/>
</dbReference>
<organism evidence="11 12">
    <name type="scientific">Thlaspi arvense</name>
    <name type="common">Field penny-cress</name>
    <dbReference type="NCBI Taxonomy" id="13288"/>
    <lineage>
        <taxon>Eukaryota</taxon>
        <taxon>Viridiplantae</taxon>
        <taxon>Streptophyta</taxon>
        <taxon>Embryophyta</taxon>
        <taxon>Tracheophyta</taxon>
        <taxon>Spermatophyta</taxon>
        <taxon>Magnoliopsida</taxon>
        <taxon>eudicotyledons</taxon>
        <taxon>Gunneridae</taxon>
        <taxon>Pentapetalae</taxon>
        <taxon>rosids</taxon>
        <taxon>malvids</taxon>
        <taxon>Brassicales</taxon>
        <taxon>Brassicaceae</taxon>
        <taxon>Thlaspideae</taxon>
        <taxon>Thlaspi</taxon>
    </lineage>
</organism>
<sequence length="194" mass="20273">MRPPRGGGGFRGRGGRDNGGRGGGGRSFGGGGRGGGRFGGRDEGPPSEVVEVATFLRACEGEAVTKLTHEKIPHFNAAIYLQNKTQIGRVDEIFGPINESLFSIKMMDGIVATSYNEGDKFYIDPYKLLPLARFLPQPKGQSAGGRGRGEGRGRGPPGRGRGGPPGRGRGGPPGRGRGPPRGRGGFSRGRGRGY</sequence>
<dbReference type="FunFam" id="2.40.10.230:FF:000001">
    <property type="entry name" value="H/ACA ribonucleoprotein complex subunit"/>
    <property type="match status" value="1"/>
</dbReference>
<comment type="function">
    <text evidence="8">Required for ribosome biogenesis. Part of a complex which catalyzes pseudouridylation of rRNA. This involves the isomerization of uridine such that the ribose is subsequently attached to C5, instead of the normal N1. Pseudouridine ('psi') residues may serve to stabilize the conformation of rRNAs.</text>
</comment>
<evidence type="ECO:0000256" key="8">
    <source>
        <dbReference type="ARBA" id="ARBA00059623"/>
    </source>
</evidence>
<evidence type="ECO:0000256" key="7">
    <source>
        <dbReference type="ARBA" id="ARBA00038293"/>
    </source>
</evidence>
<comment type="function">
    <text evidence="9">Required for ribosome biogenesis. Part of a complex which catalyzes pseudouridylation of rRNA. This involves the isomerization of uridine such that the ribose is subsequently attached to C5, instead of the normal N1. Pseudouridine ("psi") residues may serve to stabilize the conformation of rRNAs.</text>
</comment>
<dbReference type="SUPFAM" id="SSF50447">
    <property type="entry name" value="Translation proteins"/>
    <property type="match status" value="1"/>
</dbReference>
<evidence type="ECO:0000256" key="9">
    <source>
        <dbReference type="RuleBase" id="RU364004"/>
    </source>
</evidence>
<evidence type="ECO:0000256" key="5">
    <source>
        <dbReference type="ARBA" id="ARBA00023242"/>
    </source>
</evidence>
<evidence type="ECO:0000256" key="10">
    <source>
        <dbReference type="SAM" id="MobiDB-lite"/>
    </source>
</evidence>
<keyword evidence="12" id="KW-1185">Reference proteome</keyword>
<dbReference type="GO" id="GO:0034513">
    <property type="term" value="F:box H/ACA snoRNA binding"/>
    <property type="evidence" value="ECO:0007669"/>
    <property type="project" value="TreeGrafter"/>
</dbReference>
<keyword evidence="2 9" id="KW-0690">Ribosome biogenesis</keyword>
<dbReference type="PANTHER" id="PTHR23237">
    <property type="entry name" value="NUCLEOLAR PROTEIN FAMILY A MEMBER 1 SNORNP PROTEIN GAR1"/>
    <property type="match status" value="1"/>
</dbReference>
<dbReference type="InterPro" id="IPR007504">
    <property type="entry name" value="H/ACA_rnp_Gar1/Naf1"/>
</dbReference>
<dbReference type="GO" id="GO:0000454">
    <property type="term" value="P:snoRNA guided rRNA pseudouridine synthesis"/>
    <property type="evidence" value="ECO:0007669"/>
    <property type="project" value="TreeGrafter"/>
</dbReference>
<evidence type="ECO:0000256" key="2">
    <source>
        <dbReference type="ARBA" id="ARBA00022517"/>
    </source>
</evidence>
<dbReference type="Gene3D" id="2.40.10.230">
    <property type="entry name" value="Probable tRNA pseudouridine synthase domain"/>
    <property type="match status" value="1"/>
</dbReference>
<protein>
    <recommendedName>
        <fullName evidence="9">H/ACA ribonucleoprotein complex subunit</fullName>
    </recommendedName>
</protein>
<feature type="compositionally biased region" description="Gly residues" evidence="10">
    <location>
        <begin position="1"/>
        <end position="12"/>
    </location>
</feature>
<dbReference type="EMBL" id="OU466862">
    <property type="protein sequence ID" value="CAH2072457.1"/>
    <property type="molecule type" value="Genomic_DNA"/>
</dbReference>
<feature type="compositionally biased region" description="Gly residues" evidence="10">
    <location>
        <begin position="154"/>
        <end position="188"/>
    </location>
</feature>
<dbReference type="Pfam" id="PF04410">
    <property type="entry name" value="Gar1"/>
    <property type="match status" value="1"/>
</dbReference>
<gene>
    <name evidence="11" type="ORF">TAV2_LOCUS22362</name>
</gene>
<dbReference type="GO" id="GO:0031429">
    <property type="term" value="C:box H/ACA snoRNP complex"/>
    <property type="evidence" value="ECO:0007669"/>
    <property type="project" value="TreeGrafter"/>
</dbReference>
<feature type="region of interest" description="Disordered" evidence="10">
    <location>
        <begin position="137"/>
        <end position="194"/>
    </location>
</feature>
<dbReference type="PANTHER" id="PTHR23237:SF6">
    <property type="entry name" value="H_ACA RIBONUCLEOPROTEIN COMPLEX SUBUNIT 1"/>
    <property type="match status" value="1"/>
</dbReference>
<evidence type="ECO:0000313" key="12">
    <source>
        <dbReference type="Proteomes" id="UP000836841"/>
    </source>
</evidence>
<accession>A0AAU9SV87</accession>
<comment type="subcellular location">
    <subcellularLocation>
        <location evidence="1 9">Nucleus</location>
        <location evidence="1 9">Nucleolus</location>
    </subcellularLocation>
</comment>
<evidence type="ECO:0000256" key="6">
    <source>
        <dbReference type="ARBA" id="ARBA00023274"/>
    </source>
</evidence>
<comment type="similarity">
    <text evidence="7 9">Belongs to the GAR1 family.</text>
</comment>
<keyword evidence="4 9" id="KW-0694">RNA-binding</keyword>
<name>A0AAU9SV87_THLAR</name>
<evidence type="ECO:0000256" key="1">
    <source>
        <dbReference type="ARBA" id="ARBA00004604"/>
    </source>
</evidence>
<feature type="region of interest" description="Disordered" evidence="10">
    <location>
        <begin position="1"/>
        <end position="46"/>
    </location>
</feature>
<evidence type="ECO:0000256" key="4">
    <source>
        <dbReference type="ARBA" id="ARBA00022884"/>
    </source>
</evidence>
<evidence type="ECO:0000313" key="11">
    <source>
        <dbReference type="EMBL" id="CAH2072457.1"/>
    </source>
</evidence>